<dbReference type="AlphaFoldDB" id="A0AA97CYQ4"/>
<sequence length="93" mass="9742">MKVLVIDDDPAIAETVRRTMVSQGWTAAVAADGITGLDAASGDDFDVIVLDIMMPGRSGYEVVRDLRRSGVWTPVLMLASAQSASSLGSSSRG</sequence>
<dbReference type="InterPro" id="IPR039420">
    <property type="entry name" value="WalR-like"/>
</dbReference>
<accession>A0AA97CYQ4</accession>
<dbReference type="EMBL" id="CP128986">
    <property type="protein sequence ID" value="WOC13428.1"/>
    <property type="molecule type" value="Genomic_DNA"/>
</dbReference>
<evidence type="ECO:0000259" key="3">
    <source>
        <dbReference type="PROSITE" id="PS50110"/>
    </source>
</evidence>
<dbReference type="GO" id="GO:0000156">
    <property type="term" value="F:phosphorelay response regulator activity"/>
    <property type="evidence" value="ECO:0007669"/>
    <property type="project" value="TreeGrafter"/>
</dbReference>
<reference evidence="4" key="1">
    <citation type="submission" date="2023-06" db="EMBL/GenBank/DDBJ databases">
        <title>Gordonia sp. nov. and Pseudochrobactrum sp. nov., two species isolated from the burying beetle Nicrophorus vespilloides.</title>
        <authorList>
            <person name="Poehlein A."/>
            <person name="Guzman J."/>
            <person name="Daniel R."/>
            <person name="Vilcinskas A."/>
        </authorList>
    </citation>
    <scope>NUCLEOTIDE SEQUENCE</scope>
    <source>
        <strain evidence="4">MP11Mi</strain>
    </source>
</reference>
<feature type="modified residue" description="4-aspartylphosphate" evidence="2">
    <location>
        <position position="51"/>
    </location>
</feature>
<dbReference type="PANTHER" id="PTHR48111">
    <property type="entry name" value="REGULATOR OF RPOS"/>
    <property type="match status" value="1"/>
</dbReference>
<dbReference type="GO" id="GO:0032993">
    <property type="term" value="C:protein-DNA complex"/>
    <property type="evidence" value="ECO:0007669"/>
    <property type="project" value="TreeGrafter"/>
</dbReference>
<dbReference type="InterPro" id="IPR001789">
    <property type="entry name" value="Sig_transdc_resp-reg_receiver"/>
</dbReference>
<dbReference type="SMART" id="SM00448">
    <property type="entry name" value="REC"/>
    <property type="match status" value="1"/>
</dbReference>
<dbReference type="PANTHER" id="PTHR48111:SF28">
    <property type="entry name" value="TRANSCRIPTIONAL REGULATORY PROTEIN TCRX-RELATED"/>
    <property type="match status" value="1"/>
</dbReference>
<dbReference type="PROSITE" id="PS50110">
    <property type="entry name" value="RESPONSE_REGULATORY"/>
    <property type="match status" value="1"/>
</dbReference>
<organism evidence="4">
    <name type="scientific">Gordonia sp. MP11Mi</name>
    <dbReference type="NCBI Taxonomy" id="3022769"/>
    <lineage>
        <taxon>Bacteria</taxon>
        <taxon>Bacillati</taxon>
        <taxon>Actinomycetota</taxon>
        <taxon>Actinomycetes</taxon>
        <taxon>Mycobacteriales</taxon>
        <taxon>Gordoniaceae</taxon>
        <taxon>Gordonia</taxon>
    </lineage>
</organism>
<evidence type="ECO:0000256" key="2">
    <source>
        <dbReference type="PROSITE-ProRule" id="PRU00169"/>
    </source>
</evidence>
<dbReference type="SUPFAM" id="SSF52172">
    <property type="entry name" value="CheY-like"/>
    <property type="match status" value="1"/>
</dbReference>
<keyword evidence="1" id="KW-0238">DNA-binding</keyword>
<gene>
    <name evidence="4" type="primary">tcrA</name>
    <name evidence="4" type="ORF">MP11Mi_25290</name>
</gene>
<dbReference type="Pfam" id="PF00072">
    <property type="entry name" value="Response_reg"/>
    <property type="match status" value="1"/>
</dbReference>
<dbReference type="GO" id="GO:0005829">
    <property type="term" value="C:cytosol"/>
    <property type="evidence" value="ECO:0007669"/>
    <property type="project" value="TreeGrafter"/>
</dbReference>
<dbReference type="Gene3D" id="3.40.50.2300">
    <property type="match status" value="1"/>
</dbReference>
<feature type="domain" description="Response regulatory" evidence="3">
    <location>
        <begin position="2"/>
        <end position="93"/>
    </location>
</feature>
<name>A0AA97CYQ4_9ACTN</name>
<dbReference type="GO" id="GO:0000976">
    <property type="term" value="F:transcription cis-regulatory region binding"/>
    <property type="evidence" value="ECO:0007669"/>
    <property type="project" value="TreeGrafter"/>
</dbReference>
<proteinExistence type="predicted"/>
<dbReference type="GO" id="GO:0006355">
    <property type="term" value="P:regulation of DNA-templated transcription"/>
    <property type="evidence" value="ECO:0007669"/>
    <property type="project" value="TreeGrafter"/>
</dbReference>
<dbReference type="CDD" id="cd17574">
    <property type="entry name" value="REC_OmpR"/>
    <property type="match status" value="1"/>
</dbReference>
<dbReference type="InterPro" id="IPR011006">
    <property type="entry name" value="CheY-like_superfamily"/>
</dbReference>
<protein>
    <submittedName>
        <fullName evidence="4">Transcriptional regulatory protein TcrA</fullName>
    </submittedName>
</protein>
<evidence type="ECO:0000313" key="4">
    <source>
        <dbReference type="EMBL" id="WOC13428.1"/>
    </source>
</evidence>
<keyword evidence="2" id="KW-0597">Phosphoprotein</keyword>
<evidence type="ECO:0000256" key="1">
    <source>
        <dbReference type="ARBA" id="ARBA00023125"/>
    </source>
</evidence>